<dbReference type="Proteomes" id="UP000001307">
    <property type="component" value="Unassembled WGS sequence"/>
</dbReference>
<proteinExistence type="predicted"/>
<keyword evidence="3" id="KW-1185">Reference proteome</keyword>
<organism evidence="2">
    <name type="scientific">Oikopleura dioica</name>
    <name type="common">Tunicate</name>
    <dbReference type="NCBI Taxonomy" id="34765"/>
    <lineage>
        <taxon>Eukaryota</taxon>
        <taxon>Metazoa</taxon>
        <taxon>Chordata</taxon>
        <taxon>Tunicata</taxon>
        <taxon>Appendicularia</taxon>
        <taxon>Copelata</taxon>
        <taxon>Oikopleuridae</taxon>
        <taxon>Oikopleura</taxon>
    </lineage>
</organism>
<dbReference type="InParanoid" id="E4XRC3"/>
<sequence length="80" mass="9143">MGLQKSDEGIKNLQNNAEKCRKKEADKLIKVLYFFGLFMVAFACAALFLAYSRHRAPDFRSYHMMNQNAGQPDCQTPLNP</sequence>
<evidence type="ECO:0000313" key="3">
    <source>
        <dbReference type="Proteomes" id="UP000001307"/>
    </source>
</evidence>
<feature type="transmembrane region" description="Helical" evidence="1">
    <location>
        <begin position="31"/>
        <end position="51"/>
    </location>
</feature>
<evidence type="ECO:0000313" key="2">
    <source>
        <dbReference type="EMBL" id="CBY12339.1"/>
    </source>
</evidence>
<dbReference type="EMBL" id="FN653116">
    <property type="protein sequence ID" value="CBY12339.1"/>
    <property type="molecule type" value="Genomic_DNA"/>
</dbReference>
<protein>
    <submittedName>
        <fullName evidence="2">Uncharacterized protein</fullName>
    </submittedName>
</protein>
<dbReference type="OrthoDB" id="10583178at2759"/>
<reference evidence="2" key="1">
    <citation type="journal article" date="2010" name="Science">
        <title>Plasticity of animal genome architecture unmasked by rapid evolution of a pelagic tunicate.</title>
        <authorList>
            <person name="Denoeud F."/>
            <person name="Henriet S."/>
            <person name="Mungpakdee S."/>
            <person name="Aury J.M."/>
            <person name="Da Silva C."/>
            <person name="Brinkmann H."/>
            <person name="Mikhaleva J."/>
            <person name="Olsen L.C."/>
            <person name="Jubin C."/>
            <person name="Canestro C."/>
            <person name="Bouquet J.M."/>
            <person name="Danks G."/>
            <person name="Poulain J."/>
            <person name="Campsteijn C."/>
            <person name="Adamski M."/>
            <person name="Cross I."/>
            <person name="Yadetie F."/>
            <person name="Muffato M."/>
            <person name="Louis A."/>
            <person name="Butcher S."/>
            <person name="Tsagkogeorga G."/>
            <person name="Konrad A."/>
            <person name="Singh S."/>
            <person name="Jensen M.F."/>
            <person name="Cong E.H."/>
            <person name="Eikeseth-Otteraa H."/>
            <person name="Noel B."/>
            <person name="Anthouard V."/>
            <person name="Porcel B.M."/>
            <person name="Kachouri-Lafond R."/>
            <person name="Nishino A."/>
            <person name="Ugolini M."/>
            <person name="Chourrout P."/>
            <person name="Nishida H."/>
            <person name="Aasland R."/>
            <person name="Huzurbazar S."/>
            <person name="Westhof E."/>
            <person name="Delsuc F."/>
            <person name="Lehrach H."/>
            <person name="Reinhardt R."/>
            <person name="Weissenbach J."/>
            <person name="Roy S.W."/>
            <person name="Artiguenave F."/>
            <person name="Postlethwait J.H."/>
            <person name="Manak J.R."/>
            <person name="Thompson E.M."/>
            <person name="Jaillon O."/>
            <person name="Du Pasquier L."/>
            <person name="Boudinot P."/>
            <person name="Liberles D.A."/>
            <person name="Volff J.N."/>
            <person name="Philippe H."/>
            <person name="Lenhard B."/>
            <person name="Roest Crollius H."/>
            <person name="Wincker P."/>
            <person name="Chourrout D."/>
        </authorList>
    </citation>
    <scope>NUCLEOTIDE SEQUENCE [LARGE SCALE GENOMIC DNA]</scope>
</reference>
<name>E4XRC3_OIKDI</name>
<keyword evidence="1" id="KW-0472">Membrane</keyword>
<keyword evidence="1" id="KW-1133">Transmembrane helix</keyword>
<evidence type="ECO:0000256" key="1">
    <source>
        <dbReference type="SAM" id="Phobius"/>
    </source>
</evidence>
<dbReference type="AlphaFoldDB" id="E4XRC3"/>
<keyword evidence="1" id="KW-0812">Transmembrane</keyword>
<gene>
    <name evidence="2" type="ORF">GSOID_T00001701001</name>
</gene>
<accession>E4XRC3</accession>